<dbReference type="AlphaFoldDB" id="C7R271"/>
<keyword evidence="2" id="KW-1185">Reference proteome</keyword>
<dbReference type="HOGENOM" id="CLU_791392_0_0_11"/>
<protein>
    <submittedName>
        <fullName evidence="1">Uncharacterized protein</fullName>
    </submittedName>
</protein>
<name>C7R271_JONDD</name>
<evidence type="ECO:0000313" key="1">
    <source>
        <dbReference type="EMBL" id="ACV09959.1"/>
    </source>
</evidence>
<dbReference type="STRING" id="471856.Jden_2324"/>
<accession>C7R271</accession>
<dbReference type="KEGG" id="jde:Jden_2324"/>
<dbReference type="OrthoDB" id="3330133at2"/>
<gene>
    <name evidence="1" type="ordered locus">Jden_2324</name>
</gene>
<sequence length="346" mass="37973">MSKAHRVQTLKVNLLDTGENLLGELPGVEGGGFEYNTNAIVKTSGSLDVVGVTSRDWTNLRVQPVISVDGEDHPLGVFLPTSPETAWDDHFTTQTVDLLDKLAILDQAVTPTMLSIPAGTNLTDAVTAVIEMSGEPAGAVNPSDQTTRTDTTWEPGTTLLRVVNDLLESANYFSLWCDGWGRYQITPYVDTKSRPIVAEWEEGENATFTPDFDHLEDIYTVPNRVICVSQATGDEEALVSVAENTNPQSPYSFQARGRWIDHVEENVETTGQTALNDYAARRLQELSSAMSTVTITHLYRPFNLNDAATFASHRAGITGRHVITKYSIPWSETGLTTTTLRKVVEV</sequence>
<dbReference type="EMBL" id="CP001706">
    <property type="protein sequence ID" value="ACV09959.1"/>
    <property type="molecule type" value="Genomic_DNA"/>
</dbReference>
<dbReference type="eggNOG" id="ENOG50337QD">
    <property type="taxonomic scope" value="Bacteria"/>
</dbReference>
<proteinExistence type="predicted"/>
<dbReference type="RefSeq" id="WP_015772571.1">
    <property type="nucleotide sequence ID" value="NC_013174.1"/>
</dbReference>
<organism evidence="1 2">
    <name type="scientific">Jonesia denitrificans (strain ATCC 14870 / DSM 20603 / BCRC 15368 / CIP 55.134 / JCM 11481 / NBRC 15587 / NCTC 10816 / Prevot 55134)</name>
    <name type="common">Listeria denitrificans</name>
    <dbReference type="NCBI Taxonomy" id="471856"/>
    <lineage>
        <taxon>Bacteria</taxon>
        <taxon>Bacillati</taxon>
        <taxon>Actinomycetota</taxon>
        <taxon>Actinomycetes</taxon>
        <taxon>Micrococcales</taxon>
        <taxon>Jonesiaceae</taxon>
        <taxon>Jonesia</taxon>
    </lineage>
</organism>
<dbReference type="Proteomes" id="UP000000628">
    <property type="component" value="Chromosome"/>
</dbReference>
<evidence type="ECO:0000313" key="2">
    <source>
        <dbReference type="Proteomes" id="UP000000628"/>
    </source>
</evidence>
<reference evidence="1 2" key="1">
    <citation type="journal article" date="2009" name="Stand. Genomic Sci.">
        <title>Complete genome sequence of Jonesia denitrificans type strain (Prevot 55134).</title>
        <authorList>
            <person name="Pukall R."/>
            <person name="Gehrich-Schroter G."/>
            <person name="Lapidus A."/>
            <person name="Nolan M."/>
            <person name="Glavina Del Rio T."/>
            <person name="Lucas S."/>
            <person name="Chen F."/>
            <person name="Tice H."/>
            <person name="Pitluck S."/>
            <person name="Cheng J.F."/>
            <person name="Copeland A."/>
            <person name="Saunders E."/>
            <person name="Brettin T."/>
            <person name="Detter J.C."/>
            <person name="Bruce D."/>
            <person name="Goodwin L."/>
            <person name="Pati A."/>
            <person name="Ivanova N."/>
            <person name="Mavromatis K."/>
            <person name="Ovchinnikova G."/>
            <person name="Chen A."/>
            <person name="Palaniappan K."/>
            <person name="Land M."/>
            <person name="Hauser L."/>
            <person name="Chang Y.J."/>
            <person name="Jeffries C.D."/>
            <person name="Chain P."/>
            <person name="Goker M."/>
            <person name="Bristow J."/>
            <person name="Eisen J.A."/>
            <person name="Markowitz V."/>
            <person name="Hugenholtz P."/>
            <person name="Kyrpides N.C."/>
            <person name="Klenk H.P."/>
            <person name="Han C."/>
        </authorList>
    </citation>
    <scope>NUCLEOTIDE SEQUENCE [LARGE SCALE GENOMIC DNA]</scope>
    <source>
        <strain evidence="2">ATCC 14870 / DSM 20603 / BCRC 15368 / CIP 55.134 / JCM 11481 / NBRC 15587 / NCTC 10816 / Prevot 55134</strain>
    </source>
</reference>